<dbReference type="AlphaFoldDB" id="A0AA36C4H8"/>
<dbReference type="GO" id="GO:0015031">
    <property type="term" value="P:protein transport"/>
    <property type="evidence" value="ECO:0007669"/>
    <property type="project" value="UniProtKB-KW"/>
</dbReference>
<evidence type="ECO:0000256" key="4">
    <source>
        <dbReference type="ARBA" id="ARBA00011775"/>
    </source>
</evidence>
<keyword evidence="7" id="KW-0963">Cytoplasm</keyword>
<dbReference type="GO" id="GO:0030126">
    <property type="term" value="C:COPI vesicle coat"/>
    <property type="evidence" value="ECO:0007669"/>
    <property type="project" value="TreeGrafter"/>
</dbReference>
<accession>A0AA36C4H8</accession>
<comment type="caution">
    <text evidence="14">The sequence shown here is derived from an EMBL/GenBank/DDBJ whole genome shotgun (WGS) entry which is preliminary data.</text>
</comment>
<dbReference type="PANTHER" id="PTHR10805:SF0">
    <property type="entry name" value="COATOMER SUBUNIT EPSILON"/>
    <property type="match status" value="1"/>
</dbReference>
<keyword evidence="9" id="KW-0653">Protein transport</keyword>
<comment type="similarity">
    <text evidence="3">Belongs to the COPE family.</text>
</comment>
<evidence type="ECO:0000256" key="2">
    <source>
        <dbReference type="ARBA" id="ARBA00004347"/>
    </source>
</evidence>
<dbReference type="PANTHER" id="PTHR10805">
    <property type="entry name" value="COATOMER SUBUNIT EPSILON"/>
    <property type="match status" value="1"/>
</dbReference>
<dbReference type="GO" id="GO:0006888">
    <property type="term" value="P:endoplasmic reticulum to Golgi vesicle-mediated transport"/>
    <property type="evidence" value="ECO:0007669"/>
    <property type="project" value="TreeGrafter"/>
</dbReference>
<dbReference type="InterPro" id="IPR011990">
    <property type="entry name" value="TPR-like_helical_dom_sf"/>
</dbReference>
<evidence type="ECO:0000256" key="7">
    <source>
        <dbReference type="ARBA" id="ARBA00022490"/>
    </source>
</evidence>
<dbReference type="GO" id="GO:0005198">
    <property type="term" value="F:structural molecule activity"/>
    <property type="evidence" value="ECO:0007669"/>
    <property type="project" value="InterPro"/>
</dbReference>
<evidence type="ECO:0000256" key="8">
    <source>
        <dbReference type="ARBA" id="ARBA00022892"/>
    </source>
</evidence>
<protein>
    <recommendedName>
        <fullName evidence="5">Coatomer subunit epsilon</fullName>
    </recommendedName>
    <alternativeName>
        <fullName evidence="13">Epsilon-coat protein</fullName>
    </alternativeName>
</protein>
<gene>
    <name evidence="14" type="ORF">MSPICULIGERA_LOCUS542</name>
</gene>
<feature type="non-terminal residue" evidence="14">
    <location>
        <position position="1"/>
    </location>
</feature>
<keyword evidence="11" id="KW-0472">Membrane</keyword>
<evidence type="ECO:0000256" key="6">
    <source>
        <dbReference type="ARBA" id="ARBA00022448"/>
    </source>
</evidence>
<keyword evidence="15" id="KW-1185">Reference proteome</keyword>
<dbReference type="Pfam" id="PF04733">
    <property type="entry name" value="Coatomer_E"/>
    <property type="match status" value="1"/>
</dbReference>
<evidence type="ECO:0000256" key="3">
    <source>
        <dbReference type="ARBA" id="ARBA00008827"/>
    </source>
</evidence>
<dbReference type="SUPFAM" id="SSF48452">
    <property type="entry name" value="TPR-like"/>
    <property type="match status" value="1"/>
</dbReference>
<name>A0AA36C4H8_9BILA</name>
<dbReference type="EMBL" id="CATQJA010000105">
    <property type="protein sequence ID" value="CAJ0557790.1"/>
    <property type="molecule type" value="Genomic_DNA"/>
</dbReference>
<evidence type="ECO:0000256" key="11">
    <source>
        <dbReference type="ARBA" id="ARBA00023136"/>
    </source>
</evidence>
<proteinExistence type="inferred from homology"/>
<organism evidence="14 15">
    <name type="scientific">Mesorhabditis spiculigera</name>
    <dbReference type="NCBI Taxonomy" id="96644"/>
    <lineage>
        <taxon>Eukaryota</taxon>
        <taxon>Metazoa</taxon>
        <taxon>Ecdysozoa</taxon>
        <taxon>Nematoda</taxon>
        <taxon>Chromadorea</taxon>
        <taxon>Rhabditida</taxon>
        <taxon>Rhabditina</taxon>
        <taxon>Rhabditomorpha</taxon>
        <taxon>Rhabditoidea</taxon>
        <taxon>Rhabditidae</taxon>
        <taxon>Mesorhabditinae</taxon>
        <taxon>Mesorhabditis</taxon>
    </lineage>
</organism>
<dbReference type="GO" id="GO:0006890">
    <property type="term" value="P:retrograde vesicle-mediated transport, Golgi to endoplasmic reticulum"/>
    <property type="evidence" value="ECO:0007669"/>
    <property type="project" value="InterPro"/>
</dbReference>
<evidence type="ECO:0000313" key="14">
    <source>
        <dbReference type="EMBL" id="CAJ0557790.1"/>
    </source>
</evidence>
<dbReference type="PIRSF" id="PIRSF016478">
    <property type="entry name" value="Coatomer_esu"/>
    <property type="match status" value="1"/>
</dbReference>
<keyword evidence="10" id="KW-0333">Golgi apparatus</keyword>
<dbReference type="InterPro" id="IPR006822">
    <property type="entry name" value="Coatomer_esu"/>
</dbReference>
<dbReference type="Proteomes" id="UP001177023">
    <property type="component" value="Unassembled WGS sequence"/>
</dbReference>
<comment type="subcellular location">
    <subcellularLocation>
        <location evidence="2">Cytoplasmic vesicle</location>
        <location evidence="2">COPI-coated vesicle membrane</location>
        <topology evidence="2">Peripheral membrane protein</topology>
        <orientation evidence="2">Cytoplasmic side</orientation>
    </subcellularLocation>
    <subcellularLocation>
        <location evidence="1">Golgi apparatus membrane</location>
        <topology evidence="1">Peripheral membrane protein</topology>
        <orientation evidence="1">Cytoplasmic side</orientation>
    </subcellularLocation>
</comment>
<reference evidence="14" key="1">
    <citation type="submission" date="2023-06" db="EMBL/GenBank/DDBJ databases">
        <authorList>
            <person name="Delattre M."/>
        </authorList>
    </citation>
    <scope>NUCLEOTIDE SEQUENCE</scope>
    <source>
        <strain evidence="14">AF72</strain>
    </source>
</reference>
<dbReference type="Gene3D" id="1.25.40.10">
    <property type="entry name" value="Tetratricopeptide repeat domain"/>
    <property type="match status" value="1"/>
</dbReference>
<evidence type="ECO:0000256" key="13">
    <source>
        <dbReference type="ARBA" id="ARBA00031602"/>
    </source>
</evidence>
<dbReference type="GO" id="GO:0000139">
    <property type="term" value="C:Golgi membrane"/>
    <property type="evidence" value="ECO:0007669"/>
    <property type="project" value="UniProtKB-SubCell"/>
</dbReference>
<keyword evidence="12" id="KW-0968">Cytoplasmic vesicle</keyword>
<sequence length="290" mass="32807">MSFDKLFDVKNLFYIGNFQGAVSEGQKLVLKAEDEKLARDIYVFKSYLALNKATIVLAEIPQGTKSETLKGIRRLAEYATSKNQPKFLEDIEEEAQSSSEPLARVAYGVLYLQAHNPEKTLQLLHNVEHLEARGASIHALLAMNRPDVAIKELARMSEQDEDATLTQLATAWVNMFIGKEKLKDAFYIYQELIDKYGATPYLLIGKSNALIAQGQGEEAEEALEEVLQRDPNSVEAMINKIRAQLHNDKKKTPLNFARKQLVQIAAVNPNHPFVQNIERARVNFEKLKQH</sequence>
<evidence type="ECO:0000256" key="10">
    <source>
        <dbReference type="ARBA" id="ARBA00023034"/>
    </source>
</evidence>
<evidence type="ECO:0000256" key="5">
    <source>
        <dbReference type="ARBA" id="ARBA00015828"/>
    </source>
</evidence>
<dbReference type="GO" id="GO:0006891">
    <property type="term" value="P:intra-Golgi vesicle-mediated transport"/>
    <property type="evidence" value="ECO:0007669"/>
    <property type="project" value="TreeGrafter"/>
</dbReference>
<evidence type="ECO:0000256" key="12">
    <source>
        <dbReference type="ARBA" id="ARBA00023329"/>
    </source>
</evidence>
<comment type="subunit">
    <text evidence="4">Oligomeric complex that consists of at least the alpha, beta, beta', gamma, delta, epsilon and zeta subunits.</text>
</comment>
<evidence type="ECO:0000256" key="1">
    <source>
        <dbReference type="ARBA" id="ARBA00004255"/>
    </source>
</evidence>
<keyword evidence="6" id="KW-0813">Transport</keyword>
<evidence type="ECO:0000256" key="9">
    <source>
        <dbReference type="ARBA" id="ARBA00022927"/>
    </source>
</evidence>
<keyword evidence="8" id="KW-0931">ER-Golgi transport</keyword>
<evidence type="ECO:0000313" key="15">
    <source>
        <dbReference type="Proteomes" id="UP001177023"/>
    </source>
</evidence>